<accession>A0ABT6Z1P1</accession>
<name>A0ABT6Z1P1_9BACT</name>
<gene>
    <name evidence="1" type="ORF">QM481_10775</name>
</gene>
<protein>
    <submittedName>
        <fullName evidence="1">Uncharacterized protein</fullName>
    </submittedName>
</protein>
<sequence length="67" mass="7764">MKKQILTQLQAIKKLSQKFNLSGQLLIEVETNDVAKFDAAIESIKEFTRYRNSFTISKRLFVQVIMA</sequence>
<reference evidence="1 2" key="1">
    <citation type="submission" date="2023-05" db="EMBL/GenBank/DDBJ databases">
        <title>Novel species of genus Flectobacillus isolated from stream in China.</title>
        <authorList>
            <person name="Lu H."/>
        </authorList>
    </citation>
    <scope>NUCLEOTIDE SEQUENCE [LARGE SCALE GENOMIC DNA]</scope>
    <source>
        <strain evidence="1 2">LFS242W</strain>
    </source>
</reference>
<dbReference type="Proteomes" id="UP001225761">
    <property type="component" value="Unassembled WGS sequence"/>
</dbReference>
<dbReference type="RefSeq" id="WP_095167638.1">
    <property type="nucleotide sequence ID" value="NZ_JASHIE010000006.1"/>
</dbReference>
<dbReference type="EMBL" id="JASHIE010000006">
    <property type="protein sequence ID" value="MDI9875009.1"/>
    <property type="molecule type" value="Genomic_DNA"/>
</dbReference>
<organism evidence="1 2">
    <name type="scientific">Flectobacillus rivi</name>
    <dbReference type="NCBI Taxonomy" id="2984209"/>
    <lineage>
        <taxon>Bacteria</taxon>
        <taxon>Pseudomonadati</taxon>
        <taxon>Bacteroidota</taxon>
        <taxon>Cytophagia</taxon>
        <taxon>Cytophagales</taxon>
        <taxon>Flectobacillaceae</taxon>
        <taxon>Flectobacillus</taxon>
    </lineage>
</organism>
<evidence type="ECO:0000313" key="2">
    <source>
        <dbReference type="Proteomes" id="UP001225761"/>
    </source>
</evidence>
<proteinExistence type="predicted"/>
<comment type="caution">
    <text evidence="1">The sequence shown here is derived from an EMBL/GenBank/DDBJ whole genome shotgun (WGS) entry which is preliminary data.</text>
</comment>
<keyword evidence="2" id="KW-1185">Reference proteome</keyword>
<evidence type="ECO:0000313" key="1">
    <source>
        <dbReference type="EMBL" id="MDI9875009.1"/>
    </source>
</evidence>